<reference evidence="2 3" key="1">
    <citation type="submission" date="2018-11" db="EMBL/GenBank/DDBJ databases">
        <authorList>
            <person name="Da X."/>
        </authorList>
    </citation>
    <scope>NUCLEOTIDE SEQUENCE [LARGE SCALE GENOMIC DNA]</scope>
    <source>
        <strain evidence="2 3">S14-144</strain>
    </source>
</reference>
<dbReference type="AlphaFoldDB" id="A0A3G8ZMD6"/>
<feature type="transmembrane region" description="Helical" evidence="1">
    <location>
        <begin position="12"/>
        <end position="34"/>
    </location>
</feature>
<sequence>MGKHGGKKQRLNPLIIALFLLAVILVVGLGTWWWSLRSSTDPISADPVQAYATVTASQPCTVAGANTAVDMNTSSGIVSANIAVCGFRVDQSVLVEYLRSEPTRARVFGTSTKPPASTTQKLLPIGVLILGVIAAGAALTLLRENKKVAPRIRRAAGAQRAVVMPEAAPVGVAGVSAVSGPVESLDSGAPTELGDLFDSDISRS</sequence>
<name>A0A3G8ZMD6_9ACTN</name>
<protein>
    <submittedName>
        <fullName evidence="2">Uncharacterized protein</fullName>
    </submittedName>
</protein>
<dbReference type="Proteomes" id="UP000268084">
    <property type="component" value="Chromosome"/>
</dbReference>
<reference evidence="2 3" key="2">
    <citation type="submission" date="2018-12" db="EMBL/GenBank/DDBJ databases">
        <title>Nakamurella antarcticus sp. nov., isolated from Antarctica South Shetland Islands soil.</title>
        <authorList>
            <person name="Peng F."/>
        </authorList>
    </citation>
    <scope>NUCLEOTIDE SEQUENCE [LARGE SCALE GENOMIC DNA]</scope>
    <source>
        <strain evidence="2 3">S14-144</strain>
    </source>
</reference>
<keyword evidence="1" id="KW-0472">Membrane</keyword>
<evidence type="ECO:0000313" key="2">
    <source>
        <dbReference type="EMBL" id="AZI58410.1"/>
    </source>
</evidence>
<organism evidence="2 3">
    <name type="scientific">Nakamurella antarctica</name>
    <dbReference type="NCBI Taxonomy" id="1902245"/>
    <lineage>
        <taxon>Bacteria</taxon>
        <taxon>Bacillati</taxon>
        <taxon>Actinomycetota</taxon>
        <taxon>Actinomycetes</taxon>
        <taxon>Nakamurellales</taxon>
        <taxon>Nakamurellaceae</taxon>
        <taxon>Nakamurella</taxon>
    </lineage>
</organism>
<keyword evidence="1" id="KW-1133">Transmembrane helix</keyword>
<gene>
    <name evidence="2" type="ORF">EH165_09930</name>
</gene>
<dbReference type="OrthoDB" id="9952836at2"/>
<accession>A0A3G8ZMD6</accession>
<dbReference type="EMBL" id="CP034170">
    <property type="protein sequence ID" value="AZI58410.1"/>
    <property type="molecule type" value="Genomic_DNA"/>
</dbReference>
<proteinExistence type="predicted"/>
<evidence type="ECO:0000313" key="3">
    <source>
        <dbReference type="Proteomes" id="UP000268084"/>
    </source>
</evidence>
<dbReference type="RefSeq" id="WP_124799319.1">
    <property type="nucleotide sequence ID" value="NZ_CP034170.1"/>
</dbReference>
<feature type="transmembrane region" description="Helical" evidence="1">
    <location>
        <begin position="122"/>
        <end position="142"/>
    </location>
</feature>
<keyword evidence="3" id="KW-1185">Reference proteome</keyword>
<keyword evidence="1" id="KW-0812">Transmembrane</keyword>
<evidence type="ECO:0000256" key="1">
    <source>
        <dbReference type="SAM" id="Phobius"/>
    </source>
</evidence>
<dbReference type="KEGG" id="nak:EH165_09930"/>